<feature type="transmembrane region" description="Helical" evidence="1">
    <location>
        <begin position="230"/>
        <end position="250"/>
    </location>
</feature>
<dbReference type="SUPFAM" id="SSF48317">
    <property type="entry name" value="Acid phosphatase/Vanadium-dependent haloperoxidase"/>
    <property type="match status" value="1"/>
</dbReference>
<feature type="transmembrane region" description="Helical" evidence="1">
    <location>
        <begin position="147"/>
        <end position="164"/>
    </location>
</feature>
<evidence type="ECO:0000313" key="4">
    <source>
        <dbReference type="Proteomes" id="UP001341135"/>
    </source>
</evidence>
<evidence type="ECO:0000313" key="3">
    <source>
        <dbReference type="EMBL" id="BES81946.1"/>
    </source>
</evidence>
<keyword evidence="1" id="KW-1133">Transmembrane helix</keyword>
<feature type="transmembrane region" description="Helical" evidence="1">
    <location>
        <begin position="39"/>
        <end position="56"/>
    </location>
</feature>
<feature type="domain" description="Phosphatidic acid phosphatase type 2/haloperoxidase" evidence="2">
    <location>
        <begin position="58"/>
        <end position="162"/>
    </location>
</feature>
<proteinExistence type="predicted"/>
<dbReference type="SMART" id="SM00014">
    <property type="entry name" value="acidPPc"/>
    <property type="match status" value="1"/>
</dbReference>
<dbReference type="Proteomes" id="UP001341135">
    <property type="component" value="Chromosome"/>
</dbReference>
<dbReference type="InterPro" id="IPR036938">
    <property type="entry name" value="PAP2/HPO_sf"/>
</dbReference>
<gene>
    <name evidence="3" type="ORF">PABY_15130</name>
</gene>
<feature type="transmembrane region" description="Helical" evidence="1">
    <location>
        <begin position="197"/>
        <end position="218"/>
    </location>
</feature>
<keyword evidence="1" id="KW-0472">Membrane</keyword>
<dbReference type="PANTHER" id="PTHR14969">
    <property type="entry name" value="SPHINGOSINE-1-PHOSPHATE PHOSPHOHYDROLASE"/>
    <property type="match status" value="1"/>
</dbReference>
<keyword evidence="4" id="KW-1185">Reference proteome</keyword>
<dbReference type="Gene3D" id="1.20.144.10">
    <property type="entry name" value="Phosphatidic acid phosphatase type 2/haloperoxidase"/>
    <property type="match status" value="1"/>
</dbReference>
<dbReference type="GeneID" id="89289523"/>
<keyword evidence="1" id="KW-0812">Transmembrane</keyword>
<dbReference type="RefSeq" id="WP_338253009.1">
    <property type="nucleotide sequence ID" value="NZ_AP028907.1"/>
</dbReference>
<organism evidence="3 4">
    <name type="scientific">Pyrodictium abyssi</name>
    <dbReference type="NCBI Taxonomy" id="54256"/>
    <lineage>
        <taxon>Archaea</taxon>
        <taxon>Thermoproteota</taxon>
        <taxon>Thermoprotei</taxon>
        <taxon>Desulfurococcales</taxon>
        <taxon>Pyrodictiaceae</taxon>
        <taxon>Pyrodictium</taxon>
    </lineage>
</organism>
<dbReference type="InterPro" id="IPR000326">
    <property type="entry name" value="PAP2/HPO"/>
</dbReference>
<evidence type="ECO:0000256" key="1">
    <source>
        <dbReference type="SAM" id="Phobius"/>
    </source>
</evidence>
<dbReference type="Pfam" id="PF01569">
    <property type="entry name" value="PAP2"/>
    <property type="match status" value="1"/>
</dbReference>
<name>A0ABM8IWL4_9CREN</name>
<accession>A0ABM8IWL4</accession>
<protein>
    <recommendedName>
        <fullName evidence="2">Phosphatidic acid phosphatase type 2/haloperoxidase domain-containing protein</fullName>
    </recommendedName>
</protein>
<feature type="transmembrane region" description="Helical" evidence="1">
    <location>
        <begin position="256"/>
        <end position="276"/>
    </location>
</feature>
<reference evidence="3 4" key="1">
    <citation type="submission" date="2023-09" db="EMBL/GenBank/DDBJ databases">
        <title>Pyrofollis japonicus gen. nov. sp. nov., a novel member of the family Pyrodictiaceae isolated from the Iheya North hydrothermal field.</title>
        <authorList>
            <person name="Miyazaki U."/>
            <person name="Sanari M."/>
            <person name="Tame A."/>
            <person name="Kitajima M."/>
            <person name="Okamoto A."/>
            <person name="Sawayama S."/>
            <person name="Miyazaki J."/>
            <person name="Takai K."/>
            <person name="Nakagawa S."/>
        </authorList>
    </citation>
    <scope>NUCLEOTIDE SEQUENCE [LARGE SCALE GENOMIC DNA]</scope>
    <source>
        <strain evidence="3 4">AV2</strain>
    </source>
</reference>
<evidence type="ECO:0000259" key="2">
    <source>
        <dbReference type="SMART" id="SM00014"/>
    </source>
</evidence>
<sequence length="286" mass="28918">MRQRMLWLVLFSGALLELAACTAGSIGYCRAVTRLGDEAVYMLIGILAYSLLSGTLGIRLVSGLALASSIVVALKVFTGLPRPPEDTWLVEASGPAFPSGHAALSAAFWTMVALYARSLPAALVGAVHTAAVSASRLVLNVHYPRDVLGGIIVGVAAAAVAYKASARRSAASAALLLGLAGLPLAAAALAADPGYGAAARLTGIDAGLVAAGAALARMGGAQESLETPRLRVRLLSLVVSLAALAVALVLEEMGLLAGMAGFAAFTVVTALSRPLAARLLGSRRPV</sequence>
<dbReference type="PANTHER" id="PTHR14969:SF13">
    <property type="entry name" value="AT30094P"/>
    <property type="match status" value="1"/>
</dbReference>
<feature type="transmembrane region" description="Helical" evidence="1">
    <location>
        <begin position="171"/>
        <end position="191"/>
    </location>
</feature>
<dbReference type="EMBL" id="AP028907">
    <property type="protein sequence ID" value="BES81946.1"/>
    <property type="molecule type" value="Genomic_DNA"/>
</dbReference>